<dbReference type="GO" id="GO:0019305">
    <property type="term" value="P:dTDP-rhamnose biosynthetic process"/>
    <property type="evidence" value="ECO:0007669"/>
    <property type="project" value="UniProtKB-UniPathway"/>
</dbReference>
<dbReference type="STRING" id="322095.HMPREF3185_01591"/>
<reference evidence="9" key="1">
    <citation type="submission" date="2016-01" db="EMBL/GenBank/DDBJ databases">
        <authorList>
            <person name="Mitreva M."/>
            <person name="Pepin K.H."/>
            <person name="Mihindukulasuriya K.A."/>
            <person name="Fulton R."/>
            <person name="Fronick C."/>
            <person name="O'Laughlin M."/>
            <person name="Miner T."/>
            <person name="Herter B."/>
            <person name="Rosa B.A."/>
            <person name="Cordes M."/>
            <person name="Tomlinson C."/>
            <person name="Wollam A."/>
            <person name="Palsikar V.B."/>
            <person name="Mardis E.R."/>
            <person name="Wilson R.K."/>
        </authorList>
    </citation>
    <scope>NUCLEOTIDE SEQUENCE [LARGE SCALE GENOMIC DNA]</scope>
    <source>
        <strain evidence="9">KA00683</strain>
    </source>
</reference>
<keyword evidence="6" id="KW-0560">Oxidoreductase</keyword>
<dbReference type="GO" id="GO:0005829">
    <property type="term" value="C:cytosol"/>
    <property type="evidence" value="ECO:0007669"/>
    <property type="project" value="TreeGrafter"/>
</dbReference>
<dbReference type="CDD" id="cd05254">
    <property type="entry name" value="dTDP_HR_like_SDR_e"/>
    <property type="match status" value="1"/>
</dbReference>
<dbReference type="PATRIC" id="fig|322095.3.peg.1568"/>
<dbReference type="GO" id="GO:0008831">
    <property type="term" value="F:dTDP-4-dehydrorhamnose reductase activity"/>
    <property type="evidence" value="ECO:0007669"/>
    <property type="project" value="UniProtKB-EC"/>
</dbReference>
<comment type="function">
    <text evidence="6">Catalyzes the reduction of dTDP-6-deoxy-L-lyxo-4-hexulose to yield dTDP-L-rhamnose.</text>
</comment>
<evidence type="ECO:0000256" key="2">
    <source>
        <dbReference type="ARBA" id="ARBA00010944"/>
    </source>
</evidence>
<dbReference type="NCBIfam" id="TIGR01214">
    <property type="entry name" value="rmlD"/>
    <property type="match status" value="1"/>
</dbReference>
<dbReference type="InterPro" id="IPR036291">
    <property type="entry name" value="NAD(P)-bd_dom_sf"/>
</dbReference>
<protein>
    <recommendedName>
        <fullName evidence="4 6">dTDP-4-dehydrorhamnose reductase</fullName>
        <ecNumber evidence="3 6">1.1.1.133</ecNumber>
    </recommendedName>
</protein>
<dbReference type="Pfam" id="PF04321">
    <property type="entry name" value="RmlD_sub_bind"/>
    <property type="match status" value="1"/>
</dbReference>
<keyword evidence="6" id="KW-0521">NADP</keyword>
<dbReference type="Proteomes" id="UP000070224">
    <property type="component" value="Unassembled WGS sequence"/>
</dbReference>
<dbReference type="UniPathway" id="UPA00124"/>
<dbReference type="EMBL" id="LSDK01000110">
    <property type="protein sequence ID" value="KXB74878.1"/>
    <property type="molecule type" value="Genomic_DNA"/>
</dbReference>
<dbReference type="PANTHER" id="PTHR10491:SF4">
    <property type="entry name" value="METHIONINE ADENOSYLTRANSFERASE 2 SUBUNIT BETA"/>
    <property type="match status" value="1"/>
</dbReference>
<evidence type="ECO:0000259" key="7">
    <source>
        <dbReference type="Pfam" id="PF04321"/>
    </source>
</evidence>
<evidence type="ECO:0000256" key="4">
    <source>
        <dbReference type="ARBA" id="ARBA00017099"/>
    </source>
</evidence>
<evidence type="ECO:0000313" key="9">
    <source>
        <dbReference type="Proteomes" id="UP000070224"/>
    </source>
</evidence>
<dbReference type="PANTHER" id="PTHR10491">
    <property type="entry name" value="DTDP-4-DEHYDRORHAMNOSE REDUCTASE"/>
    <property type="match status" value="1"/>
</dbReference>
<dbReference type="Gene3D" id="3.90.25.10">
    <property type="entry name" value="UDP-galactose 4-epimerase, domain 1"/>
    <property type="match status" value="1"/>
</dbReference>
<proteinExistence type="inferred from homology"/>
<evidence type="ECO:0000256" key="5">
    <source>
        <dbReference type="ARBA" id="ARBA00048200"/>
    </source>
</evidence>
<dbReference type="OrthoDB" id="9803892at2"/>
<evidence type="ECO:0000313" key="8">
    <source>
        <dbReference type="EMBL" id="KXB74878.1"/>
    </source>
</evidence>
<comment type="catalytic activity">
    <reaction evidence="5">
        <text>dTDP-beta-L-rhamnose + NADP(+) = dTDP-4-dehydro-beta-L-rhamnose + NADPH + H(+)</text>
        <dbReference type="Rhea" id="RHEA:21796"/>
        <dbReference type="ChEBI" id="CHEBI:15378"/>
        <dbReference type="ChEBI" id="CHEBI:57510"/>
        <dbReference type="ChEBI" id="CHEBI:57783"/>
        <dbReference type="ChEBI" id="CHEBI:58349"/>
        <dbReference type="ChEBI" id="CHEBI:62830"/>
        <dbReference type="EC" id="1.1.1.133"/>
    </reaction>
</comment>
<comment type="similarity">
    <text evidence="2 6">Belongs to the dTDP-4-dehydrorhamnose reductase family.</text>
</comment>
<dbReference type="RefSeq" id="WP_060935745.1">
    <property type="nucleotide sequence ID" value="NZ_KQ960459.1"/>
</dbReference>
<evidence type="ECO:0000256" key="1">
    <source>
        <dbReference type="ARBA" id="ARBA00004781"/>
    </source>
</evidence>
<evidence type="ECO:0000256" key="3">
    <source>
        <dbReference type="ARBA" id="ARBA00012929"/>
    </source>
</evidence>
<dbReference type="Gene3D" id="3.40.50.720">
    <property type="entry name" value="NAD(P)-binding Rossmann-like Domain"/>
    <property type="match status" value="1"/>
</dbReference>
<comment type="caution">
    <text evidence="8">The sequence shown here is derived from an EMBL/GenBank/DDBJ whole genome shotgun (WGS) entry which is preliminary data.</text>
</comment>
<accession>A0A134B4K4</accession>
<evidence type="ECO:0000256" key="6">
    <source>
        <dbReference type="RuleBase" id="RU364082"/>
    </source>
</evidence>
<comment type="pathway">
    <text evidence="1 6">Carbohydrate biosynthesis; dTDP-L-rhamnose biosynthesis.</text>
</comment>
<dbReference type="SUPFAM" id="SSF51735">
    <property type="entry name" value="NAD(P)-binding Rossmann-fold domains"/>
    <property type="match status" value="1"/>
</dbReference>
<dbReference type="AlphaFoldDB" id="A0A134B4K4"/>
<keyword evidence="9" id="KW-1185">Reference proteome</keyword>
<name>A0A134B4K4_9PORP</name>
<dbReference type="EC" id="1.1.1.133" evidence="3 6"/>
<gene>
    <name evidence="8" type="ORF">HMPREF3185_01591</name>
</gene>
<sequence>MKILILGASGQLGRCIEHASQGATDHYHFATRETLDLSDTSAIEQFATREGIEVIINCAAYTAVDRAEDEPKQADEVNHLAVARLSELTERLGIFLIHISTDYVFSGRSSIPYTEDMPTEPIGVYGQTKRRGEEAIQRLAPRHIILRTSWLYAPYGANFMKTMLRLGKERPEMRVVFDQVGTPTSALDLARCIVGIIERRQLDKTGLYHFSNEGVCSWYDFAEAIFRLSGYGTQLHPIRSREYPTRAERPHYSVLDKARVREAFGITIPHWRTALEECLQLTASLPE</sequence>
<dbReference type="InterPro" id="IPR005913">
    <property type="entry name" value="dTDP_dehydrorham_reduct"/>
</dbReference>
<feature type="domain" description="RmlD-like substrate binding" evidence="7">
    <location>
        <begin position="1"/>
        <end position="280"/>
    </location>
</feature>
<dbReference type="InterPro" id="IPR029903">
    <property type="entry name" value="RmlD-like-bd"/>
</dbReference>
<organism evidence="8 9">
    <name type="scientific">Porphyromonas somerae</name>
    <dbReference type="NCBI Taxonomy" id="322095"/>
    <lineage>
        <taxon>Bacteria</taxon>
        <taxon>Pseudomonadati</taxon>
        <taxon>Bacteroidota</taxon>
        <taxon>Bacteroidia</taxon>
        <taxon>Bacteroidales</taxon>
        <taxon>Porphyromonadaceae</taxon>
        <taxon>Porphyromonas</taxon>
    </lineage>
</organism>